<dbReference type="FunFam" id="1.50.10.10:FF:000003">
    <property type="entry name" value="Cytoplasmic trehalase"/>
    <property type="match status" value="1"/>
</dbReference>
<dbReference type="InterPro" id="IPR012341">
    <property type="entry name" value="6hp_glycosidase-like_sf"/>
</dbReference>
<dbReference type="PANTHER" id="PTHR23403">
    <property type="entry name" value="TREHALASE"/>
    <property type="match status" value="1"/>
</dbReference>
<dbReference type="SUPFAM" id="SSF48208">
    <property type="entry name" value="Six-hairpin glycosidases"/>
    <property type="match status" value="1"/>
</dbReference>
<dbReference type="InterPro" id="IPR001661">
    <property type="entry name" value="Glyco_hydro_37"/>
</dbReference>
<evidence type="ECO:0000256" key="1">
    <source>
        <dbReference type="ARBA" id="ARBA00022801"/>
    </source>
</evidence>
<keyword evidence="2" id="KW-0326">Glycosidase</keyword>
<evidence type="ECO:0000256" key="2">
    <source>
        <dbReference type="ARBA" id="ARBA00023295"/>
    </source>
</evidence>
<accession>I7ZJV7</accession>
<dbReference type="PROSITE" id="PS00927">
    <property type="entry name" value="TREHALASE_1"/>
    <property type="match status" value="1"/>
</dbReference>
<dbReference type="RefSeq" id="WP_007185304.1">
    <property type="nucleotide sequence ID" value="NZ_AKGD01000001.1"/>
</dbReference>
<dbReference type="PROSITE" id="PS00928">
    <property type="entry name" value="TREHALASE_2"/>
    <property type="match status" value="1"/>
</dbReference>
<keyword evidence="1" id="KW-0378">Hydrolase</keyword>
<dbReference type="EMBL" id="AKGD01000001">
    <property type="protein sequence ID" value="EIT72224.1"/>
    <property type="molecule type" value="Genomic_DNA"/>
</dbReference>
<evidence type="ECO:0000313" key="4">
    <source>
        <dbReference type="EMBL" id="EIT72224.1"/>
    </source>
</evidence>
<protein>
    <recommendedName>
        <fullName evidence="3">Putative periplasmic trehalase</fullName>
    </recommendedName>
</protein>
<keyword evidence="5" id="KW-1185">Reference proteome</keyword>
<dbReference type="AlphaFoldDB" id="I7ZJV7"/>
<dbReference type="GO" id="GO:0004555">
    <property type="term" value="F:alpha,alpha-trehalase activity"/>
    <property type="evidence" value="ECO:0007669"/>
    <property type="project" value="InterPro"/>
</dbReference>
<dbReference type="PATRIC" id="fig|1172194.4.peg.2281"/>
<sequence length="535" mass="61279">MLSPTEMAAASLVHADRDLSHVPAADTLTPADRYHELFVDVQLNRIFEDGKTFVDCSPRFDPTAILDAYRLRKQQPDFDLLAFVLEHFELPQVVDGEYRSDPSRSLCEHIDHLWDVLTRLPEEHPRRSSLLPLPHPYVVPGGRFAELYYWDSYFTMIGLAASGRLDLIKSMADNFAWLIETYGHVPNANRTYYLSRSHPPMFVFMVDLFHQYGVGRAEHYLPQLRKEHAYWMEGADEIRAGEQHRHVVRTLDGTLLNRYWDDRDTPREESYREDVTTARGADRNSHVVYRDLRAAAASGWDFSSRWCIDDGGLCTTRTTAILPVDLNSFMFRLEQSIAELSAQVGDEAAAQSFTEQAFRRREAIHELMWNEEAGAFFDYDWDQERQREVLTGATVAPLFAGLASLPQADRLAETVRKRLLSAGGFSTTEHESGEQWDRPNGWAPLQWLAVAGFRRYRHDELAGDIAQRWIDTVVGVYKTQHKLVEKYRLRGECRGVPGGGRGGEYPLQDGFGWTNGVTRRLLKDYPQQADVHPQA</sequence>
<evidence type="ECO:0000313" key="5">
    <source>
        <dbReference type="Proteomes" id="UP000003704"/>
    </source>
</evidence>
<dbReference type="STRING" id="1172194.WQQ_23610"/>
<dbReference type="NCBIfam" id="NF009773">
    <property type="entry name" value="PRK13270.1"/>
    <property type="match status" value="1"/>
</dbReference>
<dbReference type="NCBIfam" id="NF009774">
    <property type="entry name" value="PRK13271.1"/>
    <property type="match status" value="1"/>
</dbReference>
<dbReference type="Proteomes" id="UP000003704">
    <property type="component" value="Unassembled WGS sequence"/>
</dbReference>
<evidence type="ECO:0000256" key="3">
    <source>
        <dbReference type="ARBA" id="ARBA00073174"/>
    </source>
</evidence>
<comment type="caution">
    <text evidence="4">The sequence shown here is derived from an EMBL/GenBank/DDBJ whole genome shotgun (WGS) entry which is preliminary data.</text>
</comment>
<dbReference type="InterPro" id="IPR008928">
    <property type="entry name" value="6-hairpin_glycosidase_sf"/>
</dbReference>
<organism evidence="4 5">
    <name type="scientific">Hydrocarboniphaga effusa AP103</name>
    <dbReference type="NCBI Taxonomy" id="1172194"/>
    <lineage>
        <taxon>Bacteria</taxon>
        <taxon>Pseudomonadati</taxon>
        <taxon>Pseudomonadota</taxon>
        <taxon>Gammaproteobacteria</taxon>
        <taxon>Nevskiales</taxon>
        <taxon>Nevskiaceae</taxon>
        <taxon>Hydrocarboniphaga</taxon>
    </lineage>
</organism>
<dbReference type="Pfam" id="PF01204">
    <property type="entry name" value="Trehalase"/>
    <property type="match status" value="1"/>
</dbReference>
<dbReference type="InterPro" id="IPR018232">
    <property type="entry name" value="Glyco_hydro_37_CS"/>
</dbReference>
<gene>
    <name evidence="4" type="ORF">WQQ_23610</name>
</gene>
<reference evidence="4 5" key="1">
    <citation type="journal article" date="2012" name="J. Bacteriol.">
        <title>Genome Sequence of n-Alkane-Degrading Hydrocarboniphaga effusa Strain AP103T (ATCC BAA-332T).</title>
        <authorList>
            <person name="Chang H.K."/>
            <person name="Zylstra G.J."/>
            <person name="Chae J.C."/>
        </authorList>
    </citation>
    <scope>NUCLEOTIDE SEQUENCE [LARGE SCALE GENOMIC DNA]</scope>
    <source>
        <strain evidence="4 5">AP103</strain>
    </source>
</reference>
<name>I7ZJV7_9GAMM</name>
<dbReference type="PANTHER" id="PTHR23403:SF8">
    <property type="entry name" value="CYTOPLASMIC TREHALASE"/>
    <property type="match status" value="1"/>
</dbReference>
<dbReference type="Gene3D" id="1.50.10.10">
    <property type="match status" value="1"/>
</dbReference>
<dbReference type="GO" id="GO:0005993">
    <property type="term" value="P:trehalose catabolic process"/>
    <property type="evidence" value="ECO:0007669"/>
    <property type="project" value="TreeGrafter"/>
</dbReference>
<proteinExistence type="predicted"/>
<dbReference type="PRINTS" id="PR00744">
    <property type="entry name" value="GLHYDRLASE37"/>
</dbReference>